<dbReference type="Pfam" id="PF13581">
    <property type="entry name" value="HATPase_c_2"/>
    <property type="match status" value="1"/>
</dbReference>
<feature type="domain" description="Histidine kinase/HSP90-like ATPase" evidence="2">
    <location>
        <begin position="19"/>
        <end position="135"/>
    </location>
</feature>
<evidence type="ECO:0000313" key="4">
    <source>
        <dbReference type="Proteomes" id="UP000660265"/>
    </source>
</evidence>
<organism evidence="3 4">
    <name type="scientific">Streptomyces camponoticapitis</name>
    <dbReference type="NCBI Taxonomy" id="1616125"/>
    <lineage>
        <taxon>Bacteria</taxon>
        <taxon>Bacillati</taxon>
        <taxon>Actinomycetota</taxon>
        <taxon>Actinomycetes</taxon>
        <taxon>Kitasatosporales</taxon>
        <taxon>Streptomycetaceae</taxon>
        <taxon>Streptomyces</taxon>
    </lineage>
</organism>
<dbReference type="SUPFAM" id="SSF55874">
    <property type="entry name" value="ATPase domain of HSP90 chaperone/DNA topoisomerase II/histidine kinase"/>
    <property type="match status" value="1"/>
</dbReference>
<dbReference type="EMBL" id="BMMV01000046">
    <property type="protein sequence ID" value="GGK31469.1"/>
    <property type="molecule type" value="Genomic_DNA"/>
</dbReference>
<dbReference type="InterPro" id="IPR050267">
    <property type="entry name" value="Anti-sigma-factor_SerPK"/>
</dbReference>
<accession>A0ABQ2EY82</accession>
<evidence type="ECO:0000256" key="1">
    <source>
        <dbReference type="ARBA" id="ARBA00022527"/>
    </source>
</evidence>
<dbReference type="Proteomes" id="UP000660265">
    <property type="component" value="Unassembled WGS sequence"/>
</dbReference>
<sequence length="146" mass="15560">MAGAEAPAEAGARFVQMAFAAEAAQVRLVRAAVRERLGAWGLEGFVDMALLVADELVANAIQHGCGSSDDTVTVSAWCTVDELLIEVGDPSPVRPRRRCAGERDESGRGLELVAAVVDRWGSEAAPGRRGKRVWIAFRTTPKEAEA</sequence>
<name>A0ABQ2EY82_9ACTN</name>
<protein>
    <recommendedName>
        <fullName evidence="2">Histidine kinase/HSP90-like ATPase domain-containing protein</fullName>
    </recommendedName>
</protein>
<dbReference type="InterPro" id="IPR003594">
    <property type="entry name" value="HATPase_dom"/>
</dbReference>
<dbReference type="InterPro" id="IPR036890">
    <property type="entry name" value="HATPase_C_sf"/>
</dbReference>
<dbReference type="RefSeq" id="WP_229701438.1">
    <property type="nucleotide sequence ID" value="NZ_BMMV01000046.1"/>
</dbReference>
<dbReference type="CDD" id="cd16936">
    <property type="entry name" value="HATPase_RsbW-like"/>
    <property type="match status" value="1"/>
</dbReference>
<keyword evidence="1" id="KW-0723">Serine/threonine-protein kinase</keyword>
<dbReference type="Gene3D" id="3.30.565.10">
    <property type="entry name" value="Histidine kinase-like ATPase, C-terminal domain"/>
    <property type="match status" value="1"/>
</dbReference>
<dbReference type="PANTHER" id="PTHR35526:SF3">
    <property type="entry name" value="ANTI-SIGMA-F FACTOR RSBW"/>
    <property type="match status" value="1"/>
</dbReference>
<evidence type="ECO:0000313" key="3">
    <source>
        <dbReference type="EMBL" id="GGK31469.1"/>
    </source>
</evidence>
<keyword evidence="4" id="KW-1185">Reference proteome</keyword>
<evidence type="ECO:0000259" key="2">
    <source>
        <dbReference type="Pfam" id="PF13581"/>
    </source>
</evidence>
<proteinExistence type="predicted"/>
<keyword evidence="1" id="KW-0808">Transferase</keyword>
<gene>
    <name evidence="3" type="ORF">GCM10011583_74160</name>
</gene>
<keyword evidence="1" id="KW-0418">Kinase</keyword>
<dbReference type="PANTHER" id="PTHR35526">
    <property type="entry name" value="ANTI-SIGMA-F FACTOR RSBW-RELATED"/>
    <property type="match status" value="1"/>
</dbReference>
<comment type="caution">
    <text evidence="3">The sequence shown here is derived from an EMBL/GenBank/DDBJ whole genome shotgun (WGS) entry which is preliminary data.</text>
</comment>
<reference evidence="4" key="1">
    <citation type="journal article" date="2019" name="Int. J. Syst. Evol. Microbiol.">
        <title>The Global Catalogue of Microorganisms (GCM) 10K type strain sequencing project: providing services to taxonomists for standard genome sequencing and annotation.</title>
        <authorList>
            <consortium name="The Broad Institute Genomics Platform"/>
            <consortium name="The Broad Institute Genome Sequencing Center for Infectious Disease"/>
            <person name="Wu L."/>
            <person name="Ma J."/>
        </authorList>
    </citation>
    <scope>NUCLEOTIDE SEQUENCE [LARGE SCALE GENOMIC DNA]</scope>
    <source>
        <strain evidence="4">CGMCC 4.7275</strain>
    </source>
</reference>